<proteinExistence type="predicted"/>
<evidence type="ECO:0000313" key="2">
    <source>
        <dbReference type="EMBL" id="QQP41094.1"/>
    </source>
</evidence>
<keyword evidence="3" id="KW-1185">Reference proteome</keyword>
<reference evidence="3" key="1">
    <citation type="submission" date="2021-01" db="EMBL/GenBank/DDBJ databases">
        <title>Caligus Genome Assembly.</title>
        <authorList>
            <person name="Gallardo-Escarate C."/>
        </authorList>
    </citation>
    <scope>NUCLEOTIDE SEQUENCE [LARGE SCALE GENOMIC DNA]</scope>
</reference>
<dbReference type="SUPFAM" id="SSF51294">
    <property type="entry name" value="Hedgehog/intein (Hint) domain"/>
    <property type="match status" value="1"/>
</dbReference>
<organism evidence="2 3">
    <name type="scientific">Caligus rogercresseyi</name>
    <name type="common">Sea louse</name>
    <dbReference type="NCBI Taxonomy" id="217165"/>
    <lineage>
        <taxon>Eukaryota</taxon>
        <taxon>Metazoa</taxon>
        <taxon>Ecdysozoa</taxon>
        <taxon>Arthropoda</taxon>
        <taxon>Crustacea</taxon>
        <taxon>Multicrustacea</taxon>
        <taxon>Hexanauplia</taxon>
        <taxon>Copepoda</taxon>
        <taxon>Siphonostomatoida</taxon>
        <taxon>Caligidae</taxon>
        <taxon>Caligus</taxon>
    </lineage>
</organism>
<protein>
    <submittedName>
        <fullName evidence="2">Uncharacterized protein</fullName>
    </submittedName>
</protein>
<feature type="region of interest" description="Disordered" evidence="1">
    <location>
        <begin position="1"/>
        <end position="21"/>
    </location>
</feature>
<dbReference type="EMBL" id="CP045899">
    <property type="protein sequence ID" value="QQP41094.1"/>
    <property type="molecule type" value="Genomic_DNA"/>
</dbReference>
<dbReference type="AlphaFoldDB" id="A0A7T8K0D0"/>
<dbReference type="InterPro" id="IPR036844">
    <property type="entry name" value="Hint_dom_sf"/>
</dbReference>
<feature type="non-terminal residue" evidence="2">
    <location>
        <position position="59"/>
    </location>
</feature>
<evidence type="ECO:0000313" key="3">
    <source>
        <dbReference type="Proteomes" id="UP000595437"/>
    </source>
</evidence>
<name>A0A7T8K0D0_CALRO</name>
<dbReference type="OrthoDB" id="5212at2759"/>
<dbReference type="Proteomes" id="UP000595437">
    <property type="component" value="Chromosome 10"/>
</dbReference>
<accession>A0A7T8K0D0</accession>
<evidence type="ECO:0000256" key="1">
    <source>
        <dbReference type="SAM" id="MobiDB-lite"/>
    </source>
</evidence>
<sequence length="59" mass="6273">MGLPSPKYDITTPQHVKGEHASSGCFAGESLVITTNRGEIPISELRVGETVLSHCIHGN</sequence>
<gene>
    <name evidence="2" type="ORF">FKW44_015353</name>
</gene>